<proteinExistence type="predicted"/>
<name>A0A426YJK0_ENSVE</name>
<evidence type="ECO:0000313" key="1">
    <source>
        <dbReference type="EMBL" id="RRT51932.1"/>
    </source>
</evidence>
<comment type="caution">
    <text evidence="1">The sequence shown here is derived from an EMBL/GenBank/DDBJ whole genome shotgun (WGS) entry which is preliminary data.</text>
</comment>
<sequence>MFLLPARATDRGGKEIFREQRITRLILPEMAVPTIEIDRYRRQRLAMIEIDRYRPISSGNKAETAPIDDTAR</sequence>
<dbReference type="AlphaFoldDB" id="A0A426YJK0"/>
<gene>
    <name evidence="1" type="ORF">B296_00050804</name>
</gene>
<protein>
    <submittedName>
        <fullName evidence="1">Uncharacterized protein</fullName>
    </submittedName>
</protein>
<accession>A0A426YJK0</accession>
<reference evidence="1 2" key="1">
    <citation type="journal article" date="2014" name="Agronomy (Basel)">
        <title>A Draft Genome Sequence for Ensete ventricosum, the Drought-Tolerant Tree Against Hunger.</title>
        <authorList>
            <person name="Harrison J."/>
            <person name="Moore K.A."/>
            <person name="Paszkiewicz K."/>
            <person name="Jones T."/>
            <person name="Grant M."/>
            <person name="Ambacheew D."/>
            <person name="Muzemil S."/>
            <person name="Studholme D.J."/>
        </authorList>
    </citation>
    <scope>NUCLEOTIDE SEQUENCE [LARGE SCALE GENOMIC DNA]</scope>
</reference>
<evidence type="ECO:0000313" key="2">
    <source>
        <dbReference type="Proteomes" id="UP000287651"/>
    </source>
</evidence>
<dbReference type="Proteomes" id="UP000287651">
    <property type="component" value="Unassembled WGS sequence"/>
</dbReference>
<dbReference type="EMBL" id="AMZH03011963">
    <property type="protein sequence ID" value="RRT51932.1"/>
    <property type="molecule type" value="Genomic_DNA"/>
</dbReference>
<organism evidence="1 2">
    <name type="scientific">Ensete ventricosum</name>
    <name type="common">Abyssinian banana</name>
    <name type="synonym">Musa ensete</name>
    <dbReference type="NCBI Taxonomy" id="4639"/>
    <lineage>
        <taxon>Eukaryota</taxon>
        <taxon>Viridiplantae</taxon>
        <taxon>Streptophyta</taxon>
        <taxon>Embryophyta</taxon>
        <taxon>Tracheophyta</taxon>
        <taxon>Spermatophyta</taxon>
        <taxon>Magnoliopsida</taxon>
        <taxon>Liliopsida</taxon>
        <taxon>Zingiberales</taxon>
        <taxon>Musaceae</taxon>
        <taxon>Ensete</taxon>
    </lineage>
</organism>